<proteinExistence type="predicted"/>
<sequence length="131" mass="13706">MALKATFFFFFFPTIPFPLPLSLSNPVGNNRMLGLVAPEPEPRVYIPATGVISVPLLIHFSTPKPGFSASVDNTSEELSVFAVYVPENVLSACSRAAASRAGSNAGPITSAISQFALPGQSPANNAPKPTS</sequence>
<evidence type="ECO:0000313" key="3">
    <source>
        <dbReference type="Proteomes" id="UP001305414"/>
    </source>
</evidence>
<evidence type="ECO:0000256" key="1">
    <source>
        <dbReference type="SAM" id="SignalP"/>
    </source>
</evidence>
<comment type="caution">
    <text evidence="2">The sequence shown here is derived from an EMBL/GenBank/DDBJ whole genome shotgun (WGS) entry which is preliminary data.</text>
</comment>
<protein>
    <recommendedName>
        <fullName evidence="4">Secreted protein</fullName>
    </recommendedName>
</protein>
<keyword evidence="1" id="KW-0732">Signal</keyword>
<feature type="signal peptide" evidence="1">
    <location>
        <begin position="1"/>
        <end position="24"/>
    </location>
</feature>
<organism evidence="2 3">
    <name type="scientific">Xylaria bambusicola</name>
    <dbReference type="NCBI Taxonomy" id="326684"/>
    <lineage>
        <taxon>Eukaryota</taxon>
        <taxon>Fungi</taxon>
        <taxon>Dikarya</taxon>
        <taxon>Ascomycota</taxon>
        <taxon>Pezizomycotina</taxon>
        <taxon>Sordariomycetes</taxon>
        <taxon>Xylariomycetidae</taxon>
        <taxon>Xylariales</taxon>
        <taxon>Xylariaceae</taxon>
        <taxon>Xylaria</taxon>
    </lineage>
</organism>
<reference evidence="2 3" key="1">
    <citation type="submission" date="2023-10" db="EMBL/GenBank/DDBJ databases">
        <title>Draft genome sequence of Xylaria bambusicola isolate GMP-LS, the root and basal stem rot pathogen of sugarcane in Indonesia.</title>
        <authorList>
            <person name="Selvaraj P."/>
            <person name="Muralishankar V."/>
            <person name="Muruganantham S."/>
            <person name="Sp S."/>
            <person name="Haryani S."/>
            <person name="Lau K.J.X."/>
            <person name="Naqvi N.I."/>
        </authorList>
    </citation>
    <scope>NUCLEOTIDE SEQUENCE [LARGE SCALE GENOMIC DNA]</scope>
    <source>
        <strain evidence="2">GMP-LS</strain>
    </source>
</reference>
<dbReference type="EMBL" id="JAWHQM010000015">
    <property type="protein sequence ID" value="KAK5630159.1"/>
    <property type="molecule type" value="Genomic_DNA"/>
</dbReference>
<accession>A0AAN7UMU6</accession>
<evidence type="ECO:0008006" key="4">
    <source>
        <dbReference type="Google" id="ProtNLM"/>
    </source>
</evidence>
<feature type="chain" id="PRO_5042867100" description="Secreted protein" evidence="1">
    <location>
        <begin position="25"/>
        <end position="131"/>
    </location>
</feature>
<name>A0AAN7UMU6_9PEZI</name>
<dbReference type="Proteomes" id="UP001305414">
    <property type="component" value="Unassembled WGS sequence"/>
</dbReference>
<evidence type="ECO:0000313" key="2">
    <source>
        <dbReference type="EMBL" id="KAK5630159.1"/>
    </source>
</evidence>
<gene>
    <name evidence="2" type="ORF">RRF57_005874</name>
</gene>
<dbReference type="AlphaFoldDB" id="A0AAN7UMU6"/>
<keyword evidence="3" id="KW-1185">Reference proteome</keyword>